<proteinExistence type="predicted"/>
<accession>K2FWF0</accession>
<comment type="caution">
    <text evidence="1">The sequence shown here is derived from an EMBL/GenBank/DDBJ whole genome shotgun (WGS) entry which is preliminary data.</text>
</comment>
<evidence type="ECO:0000313" key="1">
    <source>
        <dbReference type="EMBL" id="EKE27323.1"/>
    </source>
</evidence>
<reference evidence="1" key="1">
    <citation type="journal article" date="2012" name="Science">
        <title>Fermentation, hydrogen, and sulfur metabolism in multiple uncultivated bacterial phyla.</title>
        <authorList>
            <person name="Wrighton K.C."/>
            <person name="Thomas B.C."/>
            <person name="Sharon I."/>
            <person name="Miller C.S."/>
            <person name="Castelle C.J."/>
            <person name="VerBerkmoes N.C."/>
            <person name="Wilkins M.J."/>
            <person name="Hettich R.L."/>
            <person name="Lipton M.S."/>
            <person name="Williams K.H."/>
            <person name="Long P.E."/>
            <person name="Banfield J.F."/>
        </authorList>
    </citation>
    <scope>NUCLEOTIDE SEQUENCE [LARGE SCALE GENOMIC DNA]</scope>
</reference>
<name>K2FWF0_9BACT</name>
<dbReference type="AlphaFoldDB" id="K2FWF0"/>
<protein>
    <submittedName>
        <fullName evidence="1">Uncharacterized protein</fullName>
    </submittedName>
</protein>
<gene>
    <name evidence="1" type="ORF">ACD_3C00224G0001</name>
</gene>
<sequence>MAITYKSDHLNSTINLEKQKRVWNINDVLRDKSPQMIEYFKAHDINLKNLEPFLLEALKIPKQQVEWVLPLIKFEKGAEEIIEEVEKYWPFKSPDELVKAIAQVIKSKLNYDMITSLDLAFNSVSVTESIINNPKIVQNISQEIKKVSHWKNEELKKDFLDNFVSNDTGKSINIMSYLWKDFNIDNLIAWEFKEIKKLFIAQNEIQLDNLNNSSISISEFQIKFFSEQLDLIREESNKKYEKWINPMKDLIVKWDIKWLERFIKDNVKDSNFRDFFNNHMLSREKIEDIQTYFVNNPEIDDIFKNLRVWVCRHYSMIAKKIFEKMVKKHFSSLPETPELLYVSNNKILHAYNLLIWDDKNWTTHKQYFDITRYIMGDKIEREYTPEKDSLQDEFFVKNAHNKANFA</sequence>
<dbReference type="EMBL" id="AMFJ01000498">
    <property type="protein sequence ID" value="EKE27323.1"/>
    <property type="molecule type" value="Genomic_DNA"/>
</dbReference>
<organism evidence="1">
    <name type="scientific">uncultured bacterium</name>
    <name type="common">gcode 4</name>
    <dbReference type="NCBI Taxonomy" id="1234023"/>
    <lineage>
        <taxon>Bacteria</taxon>
        <taxon>environmental samples</taxon>
    </lineage>
</organism>